<protein>
    <recommendedName>
        <fullName evidence="3">Reverse transcriptase domain-containing protein</fullName>
    </recommendedName>
</protein>
<accession>A0A914B1W9</accession>
<dbReference type="OrthoDB" id="5984630at2759"/>
<keyword evidence="2" id="KW-1185">Reference proteome</keyword>
<evidence type="ECO:0000313" key="1">
    <source>
        <dbReference type="EnsemblMetazoa" id="XP_038070002.1"/>
    </source>
</evidence>
<dbReference type="GeneID" id="119739220"/>
<evidence type="ECO:0008006" key="3">
    <source>
        <dbReference type="Google" id="ProtNLM"/>
    </source>
</evidence>
<dbReference type="Proteomes" id="UP000887568">
    <property type="component" value="Unplaced"/>
</dbReference>
<dbReference type="RefSeq" id="XP_038070002.1">
    <property type="nucleotide sequence ID" value="XM_038214074.1"/>
</dbReference>
<dbReference type="PANTHER" id="PTHR47027">
    <property type="entry name" value="REVERSE TRANSCRIPTASE DOMAIN-CONTAINING PROTEIN"/>
    <property type="match status" value="1"/>
</dbReference>
<evidence type="ECO:0000313" key="2">
    <source>
        <dbReference type="Proteomes" id="UP000887568"/>
    </source>
</evidence>
<name>A0A914B1W9_PATMI</name>
<dbReference type="PANTHER" id="PTHR47027:SF27">
    <property type="entry name" value="REVERSE TRANSCRIPTASE DOMAIN-CONTAINING PROTEIN"/>
    <property type="match status" value="1"/>
</dbReference>
<proteinExistence type="predicted"/>
<sequence length="216" mass="24511">MAFGHDFLFMYTLNLYMTSKINVCWTDVCMEVSGKIAVKNCQESTLSSRLQLQCCALQLIEQNCNYMIVVDEILTQSLDCIHDKGLTIKQKKSRHHQSLHLTDLDYVDDLALTADHLCDAQDLLTSLENAAAKVGLFLNAKRTEYMTINEESHYPIYTSDGTQLKEVSDFRYLGSYVADSKKDFFTRKGIAWSACNKLHNVRQVPVTSFITSGNQV</sequence>
<dbReference type="EnsemblMetazoa" id="XM_038214074.1">
    <property type="protein sequence ID" value="XP_038070002.1"/>
    <property type="gene ID" value="LOC119739220"/>
</dbReference>
<organism evidence="1 2">
    <name type="scientific">Patiria miniata</name>
    <name type="common">Bat star</name>
    <name type="synonym">Asterina miniata</name>
    <dbReference type="NCBI Taxonomy" id="46514"/>
    <lineage>
        <taxon>Eukaryota</taxon>
        <taxon>Metazoa</taxon>
        <taxon>Echinodermata</taxon>
        <taxon>Eleutherozoa</taxon>
        <taxon>Asterozoa</taxon>
        <taxon>Asteroidea</taxon>
        <taxon>Valvatacea</taxon>
        <taxon>Valvatida</taxon>
        <taxon>Asterinidae</taxon>
        <taxon>Patiria</taxon>
    </lineage>
</organism>
<dbReference type="AlphaFoldDB" id="A0A914B1W9"/>
<reference evidence="1" key="1">
    <citation type="submission" date="2022-11" db="UniProtKB">
        <authorList>
            <consortium name="EnsemblMetazoa"/>
        </authorList>
    </citation>
    <scope>IDENTIFICATION</scope>
</reference>